<evidence type="ECO:0008006" key="4">
    <source>
        <dbReference type="Google" id="ProtNLM"/>
    </source>
</evidence>
<dbReference type="GO" id="GO:0031012">
    <property type="term" value="C:extracellular matrix"/>
    <property type="evidence" value="ECO:0007669"/>
    <property type="project" value="TreeGrafter"/>
</dbReference>
<feature type="compositionally biased region" description="Basic and acidic residues" evidence="1">
    <location>
        <begin position="1"/>
        <end position="11"/>
    </location>
</feature>
<proteinExistence type="predicted"/>
<sequence length="103" mass="11576">MKLPGEQEKSNKVGGDQMFLSTKKGKQVDPGNYRPVSLTSIPGKIFEQIIKQHVCKYLDKNGEINQSPHGFVTNESCQTNPISFYDKITDWVDQGNAVDIVYL</sequence>
<evidence type="ECO:0000313" key="3">
    <source>
        <dbReference type="Proteomes" id="UP000770717"/>
    </source>
</evidence>
<feature type="region of interest" description="Disordered" evidence="1">
    <location>
        <begin position="1"/>
        <end position="35"/>
    </location>
</feature>
<evidence type="ECO:0000313" key="2">
    <source>
        <dbReference type="EMBL" id="KAG9465200.1"/>
    </source>
</evidence>
<accession>A0A8J6BK96</accession>
<dbReference type="PANTHER" id="PTHR33395">
    <property type="entry name" value="TRANSCRIPTASE, PUTATIVE-RELATED-RELATED"/>
    <property type="match status" value="1"/>
</dbReference>
<dbReference type="GO" id="GO:0061343">
    <property type="term" value="P:cell adhesion involved in heart morphogenesis"/>
    <property type="evidence" value="ECO:0007669"/>
    <property type="project" value="TreeGrafter"/>
</dbReference>
<reference evidence="2" key="1">
    <citation type="thesis" date="2020" institute="ProQuest LLC" country="789 East Eisenhower Parkway, Ann Arbor, MI, USA">
        <title>Comparative Genomics and Chromosome Evolution.</title>
        <authorList>
            <person name="Mudd A.B."/>
        </authorList>
    </citation>
    <scope>NUCLEOTIDE SEQUENCE</scope>
    <source>
        <strain evidence="2">HN-11 Male</strain>
        <tissue evidence="2">Kidney and liver</tissue>
    </source>
</reference>
<name>A0A8J6BK96_ELECQ</name>
<comment type="caution">
    <text evidence="2">The sequence shown here is derived from an EMBL/GenBank/DDBJ whole genome shotgun (WGS) entry which is preliminary data.</text>
</comment>
<organism evidence="2 3">
    <name type="scientific">Eleutherodactylus coqui</name>
    <name type="common">Puerto Rican coqui</name>
    <dbReference type="NCBI Taxonomy" id="57060"/>
    <lineage>
        <taxon>Eukaryota</taxon>
        <taxon>Metazoa</taxon>
        <taxon>Chordata</taxon>
        <taxon>Craniata</taxon>
        <taxon>Vertebrata</taxon>
        <taxon>Euteleostomi</taxon>
        <taxon>Amphibia</taxon>
        <taxon>Batrachia</taxon>
        <taxon>Anura</taxon>
        <taxon>Neobatrachia</taxon>
        <taxon>Hyloidea</taxon>
        <taxon>Eleutherodactylidae</taxon>
        <taxon>Eleutherodactylinae</taxon>
        <taxon>Eleutherodactylus</taxon>
        <taxon>Eleutherodactylus</taxon>
    </lineage>
</organism>
<dbReference type="GO" id="GO:0007508">
    <property type="term" value="P:larval heart development"/>
    <property type="evidence" value="ECO:0007669"/>
    <property type="project" value="TreeGrafter"/>
</dbReference>
<gene>
    <name evidence="2" type="ORF">GDO78_018683</name>
</gene>
<protein>
    <recommendedName>
        <fullName evidence="4">Reverse transcriptase</fullName>
    </recommendedName>
</protein>
<dbReference type="Proteomes" id="UP000770717">
    <property type="component" value="Unassembled WGS sequence"/>
</dbReference>
<dbReference type="PANTHER" id="PTHR33395:SF22">
    <property type="entry name" value="REVERSE TRANSCRIPTASE DOMAIN-CONTAINING PROTEIN"/>
    <property type="match status" value="1"/>
</dbReference>
<dbReference type="AlphaFoldDB" id="A0A8J6BK96"/>
<dbReference type="EMBL" id="WNTK01003304">
    <property type="protein sequence ID" value="KAG9465200.1"/>
    <property type="molecule type" value="Genomic_DNA"/>
</dbReference>
<evidence type="ECO:0000256" key="1">
    <source>
        <dbReference type="SAM" id="MobiDB-lite"/>
    </source>
</evidence>
<keyword evidence="3" id="KW-1185">Reference proteome</keyword>
<dbReference type="OrthoDB" id="416454at2759"/>